<evidence type="ECO:0000259" key="3">
    <source>
        <dbReference type="PROSITE" id="PS50835"/>
    </source>
</evidence>
<keyword evidence="5" id="KW-1185">Reference proteome</keyword>
<dbReference type="SMART" id="SM00409">
    <property type="entry name" value="IG"/>
    <property type="match status" value="1"/>
</dbReference>
<name>A0A0N4XSY0_NIPBR</name>
<evidence type="ECO:0000256" key="2">
    <source>
        <dbReference type="SAM" id="Phobius"/>
    </source>
</evidence>
<keyword evidence="2" id="KW-0472">Membrane</keyword>
<proteinExistence type="predicted"/>
<accession>A0A0N4XSY0</accession>
<dbReference type="EMBL" id="UYSL01019752">
    <property type="protein sequence ID" value="VDL69229.1"/>
    <property type="molecule type" value="Genomic_DNA"/>
</dbReference>
<dbReference type="InterPro" id="IPR036179">
    <property type="entry name" value="Ig-like_dom_sf"/>
</dbReference>
<sequence>MQMVNIDLNDKHLSYELLTGISLSLHCNEAVRKTWKNDTESVITWYANSEVVENKKLDWRVTVSSEGILNIWPLLEEDAGTYECAVDGGIMGSAVLHVESKSEAVVRGIYNYLYVALFYIPIAVYALVLENIAKIVYGDRFEERKDEITKTMAAGAGPNGEKVRGNHETVMTVLHAPKARGQGEKRKKKAVDKKGAEGSGELTYQSVMPKVDPSRLENQDFRNEFRHWIR</sequence>
<dbReference type="OMA" id="TESVITW"/>
<evidence type="ECO:0000313" key="6">
    <source>
        <dbReference type="WBParaSite" id="NBR_0000563901-mRNA-1"/>
    </source>
</evidence>
<dbReference type="SUPFAM" id="SSF48726">
    <property type="entry name" value="Immunoglobulin"/>
    <property type="match status" value="1"/>
</dbReference>
<feature type="transmembrane region" description="Helical" evidence="2">
    <location>
        <begin position="109"/>
        <end position="128"/>
    </location>
</feature>
<dbReference type="InterPro" id="IPR007110">
    <property type="entry name" value="Ig-like_dom"/>
</dbReference>
<dbReference type="InterPro" id="IPR003599">
    <property type="entry name" value="Ig_sub"/>
</dbReference>
<dbReference type="STRING" id="27835.A0A0N4XSY0"/>
<organism evidence="6">
    <name type="scientific">Nippostrongylus brasiliensis</name>
    <name type="common">Rat hookworm</name>
    <dbReference type="NCBI Taxonomy" id="27835"/>
    <lineage>
        <taxon>Eukaryota</taxon>
        <taxon>Metazoa</taxon>
        <taxon>Ecdysozoa</taxon>
        <taxon>Nematoda</taxon>
        <taxon>Chromadorea</taxon>
        <taxon>Rhabditida</taxon>
        <taxon>Rhabditina</taxon>
        <taxon>Rhabditomorpha</taxon>
        <taxon>Strongyloidea</taxon>
        <taxon>Heligmosomidae</taxon>
        <taxon>Nippostrongylus</taxon>
    </lineage>
</organism>
<dbReference type="Gene3D" id="2.60.40.10">
    <property type="entry name" value="Immunoglobulins"/>
    <property type="match status" value="1"/>
</dbReference>
<reference evidence="4 5" key="2">
    <citation type="submission" date="2018-11" db="EMBL/GenBank/DDBJ databases">
        <authorList>
            <consortium name="Pathogen Informatics"/>
        </authorList>
    </citation>
    <scope>NUCLEOTIDE SEQUENCE [LARGE SCALE GENOMIC DNA]</scope>
</reference>
<keyword evidence="2" id="KW-0812">Transmembrane</keyword>
<feature type="region of interest" description="Disordered" evidence="1">
    <location>
        <begin position="179"/>
        <end position="215"/>
    </location>
</feature>
<evidence type="ECO:0000256" key="1">
    <source>
        <dbReference type="SAM" id="MobiDB-lite"/>
    </source>
</evidence>
<dbReference type="WBParaSite" id="NBR_0000563901-mRNA-1">
    <property type="protein sequence ID" value="NBR_0000563901-mRNA-1"/>
    <property type="gene ID" value="NBR_0000563901"/>
</dbReference>
<protein>
    <submittedName>
        <fullName evidence="6">Ig-like domain-containing protein</fullName>
    </submittedName>
</protein>
<dbReference type="PROSITE" id="PS50835">
    <property type="entry name" value="IG_LIKE"/>
    <property type="match status" value="1"/>
</dbReference>
<dbReference type="AlphaFoldDB" id="A0A0N4XSY0"/>
<evidence type="ECO:0000313" key="4">
    <source>
        <dbReference type="EMBL" id="VDL69229.1"/>
    </source>
</evidence>
<reference evidence="6" key="1">
    <citation type="submission" date="2017-02" db="UniProtKB">
        <authorList>
            <consortium name="WormBaseParasite"/>
        </authorList>
    </citation>
    <scope>IDENTIFICATION</scope>
</reference>
<dbReference type="InterPro" id="IPR013783">
    <property type="entry name" value="Ig-like_fold"/>
</dbReference>
<dbReference type="Proteomes" id="UP000271162">
    <property type="component" value="Unassembled WGS sequence"/>
</dbReference>
<evidence type="ECO:0000313" key="5">
    <source>
        <dbReference type="Proteomes" id="UP000271162"/>
    </source>
</evidence>
<keyword evidence="2" id="KW-1133">Transmembrane helix</keyword>
<gene>
    <name evidence="4" type="ORF">NBR_LOCUS5640</name>
</gene>
<feature type="domain" description="Ig-like" evidence="3">
    <location>
        <begin position="20"/>
        <end position="97"/>
    </location>
</feature>
<dbReference type="CDD" id="cd00096">
    <property type="entry name" value="Ig"/>
    <property type="match status" value="1"/>
</dbReference>